<keyword evidence="8 12" id="KW-0472">Membrane</keyword>
<keyword evidence="9" id="KW-1015">Disulfide bond</keyword>
<dbReference type="Gene3D" id="2.60.120.200">
    <property type="match status" value="1"/>
</dbReference>
<sequence>MYRRTLRFIEILLLSCFINPIRSEWNTRDYVRREHTLTKPYQGSGMSVPYWDFLGSTIVTSNYVRLTPDLQSKSGAIWNTEPCRTRNWDLQVEFKVHGKGKDLFGDGFAIWYVKDRMQTGPVFGSKDHFSGLAVILDTYSNHNGAHNHQHPYISAMINNGTLHYDHDRDGTHTQLAGCEAKFRNYNHNTHISIVYKDDTLKVSTDLEGKNAWKECLIVEKVLLPTGYYFGISATTGDLSDNHDILAIKFFELDLLDTQKEDEDRSKIIPSAATFEAPREHIDDPKPAMSGVKTFLFMMFVAIAIIVVVVLGIMWYQKRQEQSRKRLY</sequence>
<evidence type="ECO:0000256" key="8">
    <source>
        <dbReference type="ARBA" id="ARBA00023136"/>
    </source>
</evidence>
<dbReference type="AlphaFoldDB" id="A0A4C1UP22"/>
<dbReference type="InterPro" id="IPR005052">
    <property type="entry name" value="Lectin_leg"/>
</dbReference>
<keyword evidence="16" id="KW-1185">Reference proteome</keyword>
<dbReference type="GO" id="GO:0006888">
    <property type="term" value="P:endoplasmic reticulum to Golgi vesicle-mediated transport"/>
    <property type="evidence" value="ECO:0007669"/>
    <property type="project" value="TreeGrafter"/>
</dbReference>
<comment type="caution">
    <text evidence="15">The sequence shown here is derived from an EMBL/GenBank/DDBJ whole genome shotgun (WGS) entry which is preliminary data.</text>
</comment>
<keyword evidence="5" id="KW-0430">Lectin</keyword>
<protein>
    <submittedName>
        <fullName evidence="15">VIP36-like protein</fullName>
    </submittedName>
</protein>
<name>A0A4C1UP22_EUMVA</name>
<keyword evidence="10" id="KW-0325">Glycoprotein</keyword>
<feature type="chain" id="PRO_5020031004" evidence="13">
    <location>
        <begin position="24"/>
        <end position="327"/>
    </location>
</feature>
<evidence type="ECO:0000256" key="12">
    <source>
        <dbReference type="SAM" id="Phobius"/>
    </source>
</evidence>
<dbReference type="Pfam" id="PF03388">
    <property type="entry name" value="Lectin_leg-like"/>
    <property type="match status" value="1"/>
</dbReference>
<dbReference type="GO" id="GO:0005537">
    <property type="term" value="F:D-mannose binding"/>
    <property type="evidence" value="ECO:0007669"/>
    <property type="project" value="TreeGrafter"/>
</dbReference>
<accession>A0A4C1UP22</accession>
<dbReference type="Proteomes" id="UP000299102">
    <property type="component" value="Unassembled WGS sequence"/>
</dbReference>
<feature type="signal peptide" evidence="13">
    <location>
        <begin position="1"/>
        <end position="23"/>
    </location>
</feature>
<evidence type="ECO:0000256" key="7">
    <source>
        <dbReference type="ARBA" id="ARBA00023034"/>
    </source>
</evidence>
<dbReference type="GO" id="GO:0005793">
    <property type="term" value="C:endoplasmic reticulum-Golgi intermediate compartment"/>
    <property type="evidence" value="ECO:0007669"/>
    <property type="project" value="TreeGrafter"/>
</dbReference>
<gene>
    <name evidence="15" type="primary">LMAN2L</name>
    <name evidence="15" type="ORF">EVAR_82760_1</name>
</gene>
<evidence type="ECO:0000256" key="10">
    <source>
        <dbReference type="ARBA" id="ARBA00023180"/>
    </source>
</evidence>
<dbReference type="OrthoDB" id="270293at2759"/>
<dbReference type="FunFam" id="2.60.120.200:FF:000017">
    <property type="entry name" value="Vesicular integral-membrane protein VIP36"/>
    <property type="match status" value="1"/>
</dbReference>
<dbReference type="GO" id="GO:0005789">
    <property type="term" value="C:endoplasmic reticulum membrane"/>
    <property type="evidence" value="ECO:0007669"/>
    <property type="project" value="TreeGrafter"/>
</dbReference>
<evidence type="ECO:0000313" key="15">
    <source>
        <dbReference type="EMBL" id="GBP27712.1"/>
    </source>
</evidence>
<dbReference type="PANTHER" id="PTHR12223:SF45">
    <property type="entry name" value="RE50040P"/>
    <property type="match status" value="1"/>
</dbReference>
<evidence type="ECO:0000256" key="2">
    <source>
        <dbReference type="ARBA" id="ARBA00022692"/>
    </source>
</evidence>
<keyword evidence="7" id="KW-0333">Golgi apparatus</keyword>
<evidence type="ECO:0000256" key="9">
    <source>
        <dbReference type="ARBA" id="ARBA00023157"/>
    </source>
</evidence>
<evidence type="ECO:0000256" key="13">
    <source>
        <dbReference type="SAM" id="SignalP"/>
    </source>
</evidence>
<dbReference type="STRING" id="151549.A0A4C1UP22"/>
<dbReference type="InterPro" id="IPR051136">
    <property type="entry name" value="Intracellular_Lectin-GPT"/>
</dbReference>
<keyword evidence="3" id="KW-0479">Metal-binding</keyword>
<evidence type="ECO:0000256" key="11">
    <source>
        <dbReference type="ARBA" id="ARBA00046288"/>
    </source>
</evidence>
<dbReference type="GO" id="GO:0030134">
    <property type="term" value="C:COPII-coated ER to Golgi transport vesicle"/>
    <property type="evidence" value="ECO:0007669"/>
    <property type="project" value="TreeGrafter"/>
</dbReference>
<feature type="domain" description="L-type lectin-like" evidence="14">
    <location>
        <begin position="29"/>
        <end position="252"/>
    </location>
</feature>
<dbReference type="PROSITE" id="PS51328">
    <property type="entry name" value="L_LECTIN_LIKE"/>
    <property type="match status" value="1"/>
</dbReference>
<evidence type="ECO:0000256" key="4">
    <source>
        <dbReference type="ARBA" id="ARBA00022729"/>
    </source>
</evidence>
<dbReference type="GO" id="GO:0000139">
    <property type="term" value="C:Golgi membrane"/>
    <property type="evidence" value="ECO:0007669"/>
    <property type="project" value="UniProtKB-SubCell"/>
</dbReference>
<keyword evidence="6 12" id="KW-1133">Transmembrane helix</keyword>
<evidence type="ECO:0000259" key="14">
    <source>
        <dbReference type="PROSITE" id="PS51328"/>
    </source>
</evidence>
<comment type="subcellular location">
    <subcellularLocation>
        <location evidence="11">Endomembrane system</location>
        <topology evidence="11">Single-pass type I membrane protein</topology>
    </subcellularLocation>
    <subcellularLocation>
        <location evidence="1">Golgi apparatus membrane</location>
        <topology evidence="1">Single-pass membrane protein</topology>
    </subcellularLocation>
</comment>
<keyword evidence="2 12" id="KW-0812">Transmembrane</keyword>
<dbReference type="GO" id="GO:0046872">
    <property type="term" value="F:metal ion binding"/>
    <property type="evidence" value="ECO:0007669"/>
    <property type="project" value="UniProtKB-KW"/>
</dbReference>
<dbReference type="SUPFAM" id="SSF49899">
    <property type="entry name" value="Concanavalin A-like lectins/glucanases"/>
    <property type="match status" value="1"/>
</dbReference>
<evidence type="ECO:0000256" key="1">
    <source>
        <dbReference type="ARBA" id="ARBA00004194"/>
    </source>
</evidence>
<dbReference type="InterPro" id="IPR013320">
    <property type="entry name" value="ConA-like_dom_sf"/>
</dbReference>
<evidence type="ECO:0000256" key="6">
    <source>
        <dbReference type="ARBA" id="ARBA00022989"/>
    </source>
</evidence>
<dbReference type="EMBL" id="BGZK01000198">
    <property type="protein sequence ID" value="GBP27712.1"/>
    <property type="molecule type" value="Genomic_DNA"/>
</dbReference>
<keyword evidence="4 13" id="KW-0732">Signal</keyword>
<feature type="transmembrane region" description="Helical" evidence="12">
    <location>
        <begin position="294"/>
        <end position="315"/>
    </location>
</feature>
<evidence type="ECO:0000256" key="5">
    <source>
        <dbReference type="ARBA" id="ARBA00022734"/>
    </source>
</evidence>
<dbReference type="PANTHER" id="PTHR12223">
    <property type="entry name" value="VESICULAR MANNOSE-BINDING LECTIN"/>
    <property type="match status" value="1"/>
</dbReference>
<proteinExistence type="predicted"/>
<reference evidence="15 16" key="1">
    <citation type="journal article" date="2019" name="Commun. Biol.">
        <title>The bagworm genome reveals a unique fibroin gene that provides high tensile strength.</title>
        <authorList>
            <person name="Kono N."/>
            <person name="Nakamura H."/>
            <person name="Ohtoshi R."/>
            <person name="Tomita M."/>
            <person name="Numata K."/>
            <person name="Arakawa K."/>
        </authorList>
    </citation>
    <scope>NUCLEOTIDE SEQUENCE [LARGE SCALE GENOMIC DNA]</scope>
</reference>
<evidence type="ECO:0000313" key="16">
    <source>
        <dbReference type="Proteomes" id="UP000299102"/>
    </source>
</evidence>
<evidence type="ECO:0000256" key="3">
    <source>
        <dbReference type="ARBA" id="ARBA00022723"/>
    </source>
</evidence>
<organism evidence="15 16">
    <name type="scientific">Eumeta variegata</name>
    <name type="common">Bagworm moth</name>
    <name type="synonym">Eumeta japonica</name>
    <dbReference type="NCBI Taxonomy" id="151549"/>
    <lineage>
        <taxon>Eukaryota</taxon>
        <taxon>Metazoa</taxon>
        <taxon>Ecdysozoa</taxon>
        <taxon>Arthropoda</taxon>
        <taxon>Hexapoda</taxon>
        <taxon>Insecta</taxon>
        <taxon>Pterygota</taxon>
        <taxon>Neoptera</taxon>
        <taxon>Endopterygota</taxon>
        <taxon>Lepidoptera</taxon>
        <taxon>Glossata</taxon>
        <taxon>Ditrysia</taxon>
        <taxon>Tineoidea</taxon>
        <taxon>Psychidae</taxon>
        <taxon>Oiketicinae</taxon>
        <taxon>Eumeta</taxon>
    </lineage>
</organism>